<dbReference type="GO" id="GO:0005868">
    <property type="term" value="C:cytoplasmic dynein complex"/>
    <property type="evidence" value="ECO:0007669"/>
    <property type="project" value="InterPro"/>
</dbReference>
<feature type="compositionally biased region" description="Polar residues" evidence="1">
    <location>
        <begin position="158"/>
        <end position="167"/>
    </location>
</feature>
<evidence type="ECO:0000256" key="1">
    <source>
        <dbReference type="SAM" id="MobiDB-lite"/>
    </source>
</evidence>
<feature type="region of interest" description="Disordered" evidence="1">
    <location>
        <begin position="355"/>
        <end position="396"/>
    </location>
</feature>
<dbReference type="SUPFAM" id="SSF50978">
    <property type="entry name" value="WD40 repeat-like"/>
    <property type="match status" value="1"/>
</dbReference>
<dbReference type="RefSeq" id="XP_011505727.1">
    <property type="nucleotide sequence ID" value="XM_011507425.1"/>
</dbReference>
<keyword evidence="2" id="KW-1185">Reference proteome</keyword>
<feature type="compositionally biased region" description="Basic residues" evidence="1">
    <location>
        <begin position="190"/>
        <end position="201"/>
    </location>
</feature>
<dbReference type="PANTHER" id="PTHR16022:SF0">
    <property type="entry name" value="CYTOPLASMIC DYNEIN 2 INTERMEDIATE CHAIN 1"/>
    <property type="match status" value="1"/>
</dbReference>
<proteinExistence type="predicted"/>
<dbReference type="InterPro" id="IPR042505">
    <property type="entry name" value="DYNC2I1"/>
</dbReference>
<feature type="region of interest" description="Disordered" evidence="1">
    <location>
        <begin position="156"/>
        <end position="251"/>
    </location>
</feature>
<dbReference type="SMART" id="SM00320">
    <property type="entry name" value="WD40"/>
    <property type="match status" value="3"/>
</dbReference>
<dbReference type="Gene3D" id="2.130.10.10">
    <property type="entry name" value="YVTN repeat-like/Quinoprotein amine dehydrogenase"/>
    <property type="match status" value="2"/>
</dbReference>
<dbReference type="InterPro" id="IPR015943">
    <property type="entry name" value="WD40/YVTN_repeat-like_dom_sf"/>
</dbReference>
<organism evidence="2 3">
    <name type="scientific">Ceratosolen solmsi marchali</name>
    <dbReference type="NCBI Taxonomy" id="326594"/>
    <lineage>
        <taxon>Eukaryota</taxon>
        <taxon>Metazoa</taxon>
        <taxon>Ecdysozoa</taxon>
        <taxon>Arthropoda</taxon>
        <taxon>Hexapoda</taxon>
        <taxon>Insecta</taxon>
        <taxon>Pterygota</taxon>
        <taxon>Neoptera</taxon>
        <taxon>Endopterygota</taxon>
        <taxon>Hymenoptera</taxon>
        <taxon>Apocrita</taxon>
        <taxon>Proctotrupomorpha</taxon>
        <taxon>Chalcidoidea</taxon>
        <taxon>Agaonidae</taxon>
        <taxon>Agaoninae</taxon>
        <taxon>Ceratosolen</taxon>
    </lineage>
</organism>
<dbReference type="GeneID" id="105368416"/>
<gene>
    <name evidence="3" type="primary">LOC105368416</name>
</gene>
<feature type="compositionally biased region" description="Polar residues" evidence="1">
    <location>
        <begin position="12"/>
        <end position="36"/>
    </location>
</feature>
<feature type="compositionally biased region" description="Low complexity" evidence="1">
    <location>
        <begin position="94"/>
        <end position="110"/>
    </location>
</feature>
<dbReference type="InterPro" id="IPR001680">
    <property type="entry name" value="WD40_rpt"/>
</dbReference>
<dbReference type="KEGG" id="csol:105368416"/>
<feature type="region of interest" description="Disordered" evidence="1">
    <location>
        <begin position="1"/>
        <end position="50"/>
    </location>
</feature>
<dbReference type="GO" id="GO:0042073">
    <property type="term" value="P:intraciliary transport"/>
    <property type="evidence" value="ECO:0007669"/>
    <property type="project" value="InterPro"/>
</dbReference>
<reference evidence="3" key="1">
    <citation type="submission" date="2025-08" db="UniProtKB">
        <authorList>
            <consortium name="RefSeq"/>
        </authorList>
    </citation>
    <scope>IDENTIFICATION</scope>
</reference>
<feature type="region of interest" description="Disordered" evidence="1">
    <location>
        <begin position="93"/>
        <end position="115"/>
    </location>
</feature>
<evidence type="ECO:0000313" key="3">
    <source>
        <dbReference type="RefSeq" id="XP_011505727.1"/>
    </source>
</evidence>
<protein>
    <submittedName>
        <fullName evidence="3">WD repeat-containing protein 60</fullName>
    </submittedName>
</protein>
<dbReference type="AlphaFoldDB" id="A0AAJ6YWH5"/>
<feature type="compositionally biased region" description="Polar residues" evidence="1">
    <location>
        <begin position="364"/>
        <end position="373"/>
    </location>
</feature>
<name>A0AAJ6YWH5_9HYME</name>
<feature type="compositionally biased region" description="Basic and acidic residues" evidence="1">
    <location>
        <begin position="37"/>
        <end position="49"/>
    </location>
</feature>
<evidence type="ECO:0000313" key="2">
    <source>
        <dbReference type="Proteomes" id="UP000695007"/>
    </source>
</evidence>
<dbReference type="GO" id="GO:0005929">
    <property type="term" value="C:cilium"/>
    <property type="evidence" value="ECO:0007669"/>
    <property type="project" value="GOC"/>
</dbReference>
<dbReference type="Proteomes" id="UP000695007">
    <property type="component" value="Unplaced"/>
</dbReference>
<dbReference type="GO" id="GO:0045503">
    <property type="term" value="F:dynein light chain binding"/>
    <property type="evidence" value="ECO:0007669"/>
    <property type="project" value="InterPro"/>
</dbReference>
<dbReference type="GO" id="GO:0045504">
    <property type="term" value="F:dynein heavy chain binding"/>
    <property type="evidence" value="ECO:0007669"/>
    <property type="project" value="InterPro"/>
</dbReference>
<dbReference type="InterPro" id="IPR036322">
    <property type="entry name" value="WD40_repeat_dom_sf"/>
</dbReference>
<accession>A0AAJ6YWH5</accession>
<feature type="compositionally biased region" description="Basic and acidic residues" evidence="1">
    <location>
        <begin position="209"/>
        <end position="251"/>
    </location>
</feature>
<sequence length="990" mass="113448">MSNKGAIKKTIASGNQLKSQTTLKSKTHTVNQNIDQSNEKTLKREKKEVPQMIDLKTTKDKLKTRSVLVDKNILLNKNPSKSKQEKENVLLKAKSNSEVSSNTSSSTKRLLTSRKKTDGNTKLVINDIKKVHVQKSVKEKIESQYNEKRGTSYIYNPENITNKLNRTSKSSSSKQAKDKPTLQNVEKPLPRHSSRERKRSRVLSPSEVKVLHITDDTLETKNSTKNEKEEKKHIEDDPNDKYNYEDDPDSRYNYEDDFEDYESDFEEYCSASQISETSDNSTSIIQLEPIELHSKKKETAINSADIRKGEEEHMLDSGHYELAEAKRRAAIVDMLMANHLKSPPSGSELKQTINQSYREEKQSGNKSLPSSTDEGFEDARSGDFIKSPPMSQINHKNLKNSNQEKVVKEPLKKVLSRGEVLMNMIKLDTVEWSLYESKPISYDEFIQNYGKFNTRQISTQTNEDNLDVETQTDENELENKWTQYPVKCRNKLETIEDVKLFKMEHFGVGGDKSNNISLISTSYDLLSLNEFLNKVGKLMLALLEEREMGGNILQRETHEFPFSEGFIKLSVSSLSFLCGRQVTMLHYSEINNKILMSVHAAVNEAIDPLSKHEYIMNCCIGCVWNINEPSRPTKLFYSQSPITACCFHYTNNNIVFAGLQDGSISLWDLQEEEIHHPKIFDKINELNWIIRNPTYTTAGNWEIGSHLAPIVSIRIISKMEEDEIENLNEKFVSIQICSLDEEGHLIIWSVLRNLNANSNDNGLAQWGKVKLIKSQELSLFVKRNESNNIEKEFIDMNVDNVDSNNLYLATNDINILYTNYMGGKNNIPYYGINEMDSCGNTTCIEVCPFKQSYFFAGCTDGSIRLHALNVEKPILKLKEDNCPAGIKCIQWSKSKPMTIYVLDNYSRIIMWDLSNSDIYPTRTVSTKSWGYVKCMKLSPCHTNRDMLNQYLALGTDTGNVEVHKLKKNFYSKQDDFLQEMKTFLNYVSFL</sequence>
<dbReference type="PANTHER" id="PTHR16022">
    <property type="entry name" value="WD REPEAT DOMAIN 60"/>
    <property type="match status" value="1"/>
</dbReference>